<dbReference type="PANTHER" id="PTHR30618:SF0">
    <property type="entry name" value="PURINE-URACIL PERMEASE NCS1"/>
    <property type="match status" value="1"/>
</dbReference>
<dbReference type="KEGG" id="pfaa:MM59RIKEN_10540"/>
<evidence type="ECO:0000256" key="3">
    <source>
        <dbReference type="ARBA" id="ARBA00022692"/>
    </source>
</evidence>
<feature type="transmembrane region" description="Helical" evidence="6">
    <location>
        <begin position="450"/>
        <end position="470"/>
    </location>
</feature>
<evidence type="ECO:0000256" key="5">
    <source>
        <dbReference type="ARBA" id="ARBA00023136"/>
    </source>
</evidence>
<dbReference type="Pfam" id="PF02133">
    <property type="entry name" value="Transp_cyt_pur"/>
    <property type="match status" value="1"/>
</dbReference>
<dbReference type="RefSeq" id="WP_187028087.1">
    <property type="nucleotide sequence ID" value="NZ_AP023420.1"/>
</dbReference>
<feature type="transmembrane region" description="Helical" evidence="6">
    <location>
        <begin position="50"/>
        <end position="69"/>
    </location>
</feature>
<dbReference type="InterPro" id="IPR045225">
    <property type="entry name" value="Uracil/uridine/allantoin_perm"/>
</dbReference>
<comment type="subcellular location">
    <subcellularLocation>
        <location evidence="1">Membrane</location>
        <topology evidence="1">Multi-pass membrane protein</topology>
    </subcellularLocation>
</comment>
<keyword evidence="3 6" id="KW-0812">Transmembrane</keyword>
<reference evidence="7" key="1">
    <citation type="submission" date="2020-09" db="EMBL/GenBank/DDBJ databases">
        <title>New species isolated from human feces.</title>
        <authorList>
            <person name="Kitahara M."/>
            <person name="Shigeno Y."/>
            <person name="Shime M."/>
            <person name="Matsumoto Y."/>
            <person name="Nakamura S."/>
            <person name="Motooka D."/>
            <person name="Fukuoka S."/>
            <person name="Nishikawa H."/>
            <person name="Benno Y."/>
        </authorList>
    </citation>
    <scope>NUCLEOTIDE SEQUENCE</scope>
    <source>
        <strain evidence="7">MM59</strain>
    </source>
</reference>
<feature type="transmembrane region" description="Helical" evidence="6">
    <location>
        <begin position="482"/>
        <end position="505"/>
    </location>
</feature>
<feature type="transmembrane region" description="Helical" evidence="6">
    <location>
        <begin position="332"/>
        <end position="355"/>
    </location>
</feature>
<comment type="similarity">
    <text evidence="2">Belongs to the purine-cytosine permease (2.A.39) family.</text>
</comment>
<name>A0A810QAY6_9FIRM</name>
<accession>A0A810QAY6</accession>
<gene>
    <name evidence="7" type="ORF">MM59RIKEN_10540</name>
</gene>
<organism evidence="7 8">
    <name type="scientific">Pusillibacter faecalis</name>
    <dbReference type="NCBI Taxonomy" id="2714358"/>
    <lineage>
        <taxon>Bacteria</taxon>
        <taxon>Bacillati</taxon>
        <taxon>Bacillota</taxon>
        <taxon>Clostridia</taxon>
        <taxon>Eubacteriales</taxon>
        <taxon>Oscillospiraceae</taxon>
        <taxon>Pusillibacter</taxon>
    </lineage>
</organism>
<dbReference type="Gene3D" id="1.10.4160.10">
    <property type="entry name" value="Hydantoin permease"/>
    <property type="match status" value="1"/>
</dbReference>
<feature type="transmembrane region" description="Helical" evidence="6">
    <location>
        <begin position="375"/>
        <end position="400"/>
    </location>
</feature>
<keyword evidence="4 6" id="KW-1133">Transmembrane helix</keyword>
<feature type="transmembrane region" description="Helical" evidence="6">
    <location>
        <begin position="136"/>
        <end position="156"/>
    </location>
</feature>
<evidence type="ECO:0000256" key="6">
    <source>
        <dbReference type="SAM" id="Phobius"/>
    </source>
</evidence>
<feature type="transmembrane region" description="Helical" evidence="6">
    <location>
        <begin position="406"/>
        <end position="424"/>
    </location>
</feature>
<evidence type="ECO:0000256" key="2">
    <source>
        <dbReference type="ARBA" id="ARBA00008974"/>
    </source>
</evidence>
<dbReference type="GO" id="GO:0005886">
    <property type="term" value="C:plasma membrane"/>
    <property type="evidence" value="ECO:0007669"/>
    <property type="project" value="TreeGrafter"/>
</dbReference>
<evidence type="ECO:0000256" key="4">
    <source>
        <dbReference type="ARBA" id="ARBA00022989"/>
    </source>
</evidence>
<feature type="transmembrane region" description="Helical" evidence="6">
    <location>
        <begin position="75"/>
        <end position="94"/>
    </location>
</feature>
<evidence type="ECO:0000256" key="1">
    <source>
        <dbReference type="ARBA" id="ARBA00004141"/>
    </source>
</evidence>
<feature type="transmembrane region" description="Helical" evidence="6">
    <location>
        <begin position="171"/>
        <end position="191"/>
    </location>
</feature>
<evidence type="ECO:0000313" key="7">
    <source>
        <dbReference type="EMBL" id="BCK83735.1"/>
    </source>
</evidence>
<keyword evidence="5 6" id="KW-0472">Membrane</keyword>
<protein>
    <submittedName>
        <fullName evidence="7">Nitrate reductase</fullName>
    </submittedName>
</protein>
<feature type="transmembrane region" description="Helical" evidence="6">
    <location>
        <begin position="289"/>
        <end position="312"/>
    </location>
</feature>
<dbReference type="Proteomes" id="UP000679848">
    <property type="component" value="Chromosome"/>
</dbReference>
<sequence>MKTQIRRNDELYELTPEIEAELLDSKHYNPDLAPTKVSDRTWRTKDIADFWLGLSVSIPALALASSLVALGVSPVLAVINVILGNVIVLIPIQLNSHVGTKYGIPYPIFARMTFGNKGAKLSTISRSIIGCGWTSIQSWVGGGALAALIGIVIPFFSDQSQTISMPGNDNVMVGQLIGFAVFVLVCGWVAYNGMEKIKWVQNISAPLLIVVITGLIIWSIYTIYATGHSFMDVFRVGNNEALIEQNGGFAYVYLAGLTANIAYWATMALNIPDFSKMAKSQKDQFNGQLIGMPIPMAVCAIAGALFAQATTYAYGTASYDPTTVFFYMSNPLAVAVCAIGVIVATLTTCVAANVVAPANGWSDLAPKKVSFKKGVIITIVISIFVMQPWFIYGSGSAYVFTWLNNYGTIIAPVAAILCADYFVCKQKRVDVASLYHGANGRYAYSNGWNWCAVIAWAVSFIIPLLGNTVFLYQSGSGLTPNFLQMIAANGYLFSFFVAFVVYVALMRSNFCGAPASKGFVSEEEDAEITLVEETISG</sequence>
<keyword evidence="8" id="KW-1185">Reference proteome</keyword>
<dbReference type="PANTHER" id="PTHR30618">
    <property type="entry name" value="NCS1 FAMILY PURINE/PYRIMIDINE TRANSPORTER"/>
    <property type="match status" value="1"/>
</dbReference>
<dbReference type="EMBL" id="AP023420">
    <property type="protein sequence ID" value="BCK83735.1"/>
    <property type="molecule type" value="Genomic_DNA"/>
</dbReference>
<proteinExistence type="inferred from homology"/>
<evidence type="ECO:0000313" key="8">
    <source>
        <dbReference type="Proteomes" id="UP000679848"/>
    </source>
</evidence>
<dbReference type="GO" id="GO:0015205">
    <property type="term" value="F:nucleobase transmembrane transporter activity"/>
    <property type="evidence" value="ECO:0007669"/>
    <property type="project" value="TreeGrafter"/>
</dbReference>
<dbReference type="AlphaFoldDB" id="A0A810QAY6"/>
<feature type="transmembrane region" description="Helical" evidence="6">
    <location>
        <begin position="203"/>
        <end position="224"/>
    </location>
</feature>
<feature type="transmembrane region" description="Helical" evidence="6">
    <location>
        <begin position="250"/>
        <end position="269"/>
    </location>
</feature>
<dbReference type="InterPro" id="IPR001248">
    <property type="entry name" value="Pur-cyt_permease"/>
</dbReference>